<reference evidence="1" key="1">
    <citation type="journal article" date="2023" name="Mol. Ecol. Resour.">
        <title>Chromosome-level genome assembly of a triploid poplar Populus alba 'Berolinensis'.</title>
        <authorList>
            <person name="Chen S."/>
            <person name="Yu Y."/>
            <person name="Wang X."/>
            <person name="Wang S."/>
            <person name="Zhang T."/>
            <person name="Zhou Y."/>
            <person name="He R."/>
            <person name="Meng N."/>
            <person name="Wang Y."/>
            <person name="Liu W."/>
            <person name="Liu Z."/>
            <person name="Liu J."/>
            <person name="Guo Q."/>
            <person name="Huang H."/>
            <person name="Sederoff R.R."/>
            <person name="Wang G."/>
            <person name="Qu G."/>
            <person name="Chen S."/>
        </authorList>
    </citation>
    <scope>NUCLEOTIDE SEQUENCE</scope>
    <source>
        <strain evidence="1">SC-2020</strain>
    </source>
</reference>
<comment type="caution">
    <text evidence="1">The sequence shown here is derived from an EMBL/GenBank/DDBJ whole genome shotgun (WGS) entry which is preliminary data.</text>
</comment>
<sequence>MNRMHVLRSHSAYGIDPSYTSRQGIYLKVVGCRENFTRTRRYIGVACMHKSEINREPGNYELVPTEFGMFINFKANPMLKTWKVRNW</sequence>
<keyword evidence="2" id="KW-1185">Reference proteome</keyword>
<proteinExistence type="predicted"/>
<evidence type="ECO:0000313" key="2">
    <source>
        <dbReference type="Proteomes" id="UP001164929"/>
    </source>
</evidence>
<name>A0AAD6QRB2_9ROSI</name>
<gene>
    <name evidence="1" type="ORF">NC653_017856</name>
</gene>
<dbReference type="Proteomes" id="UP001164929">
    <property type="component" value="Chromosome 6"/>
</dbReference>
<evidence type="ECO:0000313" key="1">
    <source>
        <dbReference type="EMBL" id="KAJ6995200.1"/>
    </source>
</evidence>
<organism evidence="1 2">
    <name type="scientific">Populus alba x Populus x berolinensis</name>
    <dbReference type="NCBI Taxonomy" id="444605"/>
    <lineage>
        <taxon>Eukaryota</taxon>
        <taxon>Viridiplantae</taxon>
        <taxon>Streptophyta</taxon>
        <taxon>Embryophyta</taxon>
        <taxon>Tracheophyta</taxon>
        <taxon>Spermatophyta</taxon>
        <taxon>Magnoliopsida</taxon>
        <taxon>eudicotyledons</taxon>
        <taxon>Gunneridae</taxon>
        <taxon>Pentapetalae</taxon>
        <taxon>rosids</taxon>
        <taxon>fabids</taxon>
        <taxon>Malpighiales</taxon>
        <taxon>Salicaceae</taxon>
        <taxon>Saliceae</taxon>
        <taxon>Populus</taxon>
    </lineage>
</organism>
<dbReference type="EMBL" id="JAQIZT010000006">
    <property type="protein sequence ID" value="KAJ6995200.1"/>
    <property type="molecule type" value="Genomic_DNA"/>
</dbReference>
<accession>A0AAD6QRB2</accession>
<dbReference type="AlphaFoldDB" id="A0AAD6QRB2"/>
<protein>
    <submittedName>
        <fullName evidence="1">Uncharacterized protein</fullName>
    </submittedName>
</protein>